<dbReference type="SUPFAM" id="SSF49562">
    <property type="entry name" value="C2 domain (Calcium/lipid-binding domain, CaLB)"/>
    <property type="match status" value="1"/>
</dbReference>
<dbReference type="GO" id="GO:0071277">
    <property type="term" value="P:cellular response to calcium ion"/>
    <property type="evidence" value="ECO:0007669"/>
    <property type="project" value="TreeGrafter"/>
</dbReference>
<dbReference type="InterPro" id="IPR010734">
    <property type="entry name" value="Copine_C"/>
</dbReference>
<dbReference type="Gene3D" id="2.60.40.150">
    <property type="entry name" value="C2 domain"/>
    <property type="match status" value="1"/>
</dbReference>
<dbReference type="GO" id="GO:0005886">
    <property type="term" value="C:plasma membrane"/>
    <property type="evidence" value="ECO:0007669"/>
    <property type="project" value="TreeGrafter"/>
</dbReference>
<dbReference type="OrthoDB" id="5855668at2759"/>
<sequence>MTLLREKALFIPPINLHVWATGLKKMDFLSKSDPVCALYTKNKYVDESDPKHWTRFAQTEIIWNDLDPVWQTYFTVVCAPQDENDPVEIKLAIYDVDKDSSYIHEEKIIGEALFSLKELNLSTDVTTKEIFKPGKPKPRGSIHVCVDKPGMSSETVEIQLKIKKLSAKKPFYIISKLSRNNKFINVYRSKFGSDKCTWGTTIIGINALCDSNPDHKLKFTFFNAKSDTTFEQIGFFCTSLNELIASKSKFKDIQNEKEKKVGSIQIFDVVKRNIPDIYQQFSQETMILNLVSAVDFTGSNKPQKNPESLHKVDSSNPKKNSYQQCLENFVCLFRHTQYKQQYPAVGFGAIYQNKVSHCFPLSLKTDSIFFKNETDFMNGYIYAALHLDYTGPSYFSGTIKYGIKFAQDNFAKNKAYTVLLMIVDGNMEDIIQTTNEIVRIANENVPLSIFIIGVGPGDFSEMKKFENCENLVSTENKTKAKRDVIHFCRFNELDGVDLPFYAAKMTTELNKQFLTWKTSS</sequence>
<dbReference type="Proteomes" id="UP000179807">
    <property type="component" value="Unassembled WGS sequence"/>
</dbReference>
<reference evidence="3" key="1">
    <citation type="submission" date="2016-10" db="EMBL/GenBank/DDBJ databases">
        <authorList>
            <person name="Benchimol M."/>
            <person name="Almeida L.G."/>
            <person name="Vasconcelos A.T."/>
            <person name="Perreira-Neves A."/>
            <person name="Rosa I.A."/>
            <person name="Tasca T."/>
            <person name="Bogo M.R."/>
            <person name="de Souza W."/>
        </authorList>
    </citation>
    <scope>NUCLEOTIDE SEQUENCE [LARGE SCALE GENOMIC DNA]</scope>
    <source>
        <strain evidence="3">K</strain>
    </source>
</reference>
<dbReference type="SUPFAM" id="SSF53300">
    <property type="entry name" value="vWA-like"/>
    <property type="match status" value="1"/>
</dbReference>
<evidence type="ECO:0000259" key="2">
    <source>
        <dbReference type="PROSITE" id="PS50004"/>
    </source>
</evidence>
<dbReference type="PANTHER" id="PTHR10857:SF106">
    <property type="entry name" value="C2 DOMAIN-CONTAINING PROTEIN"/>
    <property type="match status" value="1"/>
</dbReference>
<dbReference type="PANTHER" id="PTHR10857">
    <property type="entry name" value="COPINE"/>
    <property type="match status" value="1"/>
</dbReference>
<dbReference type="InterPro" id="IPR000008">
    <property type="entry name" value="C2_dom"/>
</dbReference>
<dbReference type="Pfam" id="PF07002">
    <property type="entry name" value="Copine"/>
    <property type="match status" value="1"/>
</dbReference>
<dbReference type="Pfam" id="PF00168">
    <property type="entry name" value="C2"/>
    <property type="match status" value="1"/>
</dbReference>
<proteinExistence type="inferred from homology"/>
<dbReference type="InterPro" id="IPR045052">
    <property type="entry name" value="Copine"/>
</dbReference>
<name>A0A1J4KQ50_9EUKA</name>
<gene>
    <name evidence="3" type="ORF">TRFO_18910</name>
</gene>
<protein>
    <recommendedName>
        <fullName evidence="2">C2 domain-containing protein</fullName>
    </recommendedName>
</protein>
<keyword evidence="4" id="KW-1185">Reference proteome</keyword>
<evidence type="ECO:0000313" key="3">
    <source>
        <dbReference type="EMBL" id="OHT11557.1"/>
    </source>
</evidence>
<accession>A0A1J4KQ50</accession>
<feature type="domain" description="C2" evidence="2">
    <location>
        <begin position="1"/>
        <end position="130"/>
    </location>
</feature>
<dbReference type="InterPro" id="IPR035892">
    <property type="entry name" value="C2_domain_sf"/>
</dbReference>
<evidence type="ECO:0000256" key="1">
    <source>
        <dbReference type="ARBA" id="ARBA00009048"/>
    </source>
</evidence>
<comment type="caution">
    <text evidence="3">The sequence shown here is derived from an EMBL/GenBank/DDBJ whole genome shotgun (WGS) entry which is preliminary data.</text>
</comment>
<evidence type="ECO:0000313" key="4">
    <source>
        <dbReference type="Proteomes" id="UP000179807"/>
    </source>
</evidence>
<dbReference type="RefSeq" id="XP_068364693.1">
    <property type="nucleotide sequence ID" value="XM_068500450.1"/>
</dbReference>
<dbReference type="AlphaFoldDB" id="A0A1J4KQ50"/>
<dbReference type="SMART" id="SM00239">
    <property type="entry name" value="C2"/>
    <property type="match status" value="1"/>
</dbReference>
<organism evidence="3 4">
    <name type="scientific">Tritrichomonas foetus</name>
    <dbReference type="NCBI Taxonomy" id="1144522"/>
    <lineage>
        <taxon>Eukaryota</taxon>
        <taxon>Metamonada</taxon>
        <taxon>Parabasalia</taxon>
        <taxon>Tritrichomonadida</taxon>
        <taxon>Tritrichomonadidae</taxon>
        <taxon>Tritrichomonas</taxon>
    </lineage>
</organism>
<dbReference type="GO" id="GO:0005544">
    <property type="term" value="F:calcium-dependent phospholipid binding"/>
    <property type="evidence" value="ECO:0007669"/>
    <property type="project" value="InterPro"/>
</dbReference>
<dbReference type="GeneID" id="94835154"/>
<dbReference type="InterPro" id="IPR036465">
    <property type="entry name" value="vWFA_dom_sf"/>
</dbReference>
<dbReference type="VEuPathDB" id="TrichDB:TRFO_18910"/>
<comment type="similarity">
    <text evidence="1">Belongs to the copine family.</text>
</comment>
<dbReference type="EMBL" id="MLAK01000584">
    <property type="protein sequence ID" value="OHT11557.1"/>
    <property type="molecule type" value="Genomic_DNA"/>
</dbReference>
<dbReference type="PROSITE" id="PS50004">
    <property type="entry name" value="C2"/>
    <property type="match status" value="1"/>
</dbReference>